<feature type="region of interest" description="Disordered" evidence="18">
    <location>
        <begin position="963"/>
        <end position="1011"/>
    </location>
</feature>
<keyword evidence="19" id="KW-0472">Membrane</keyword>
<keyword evidence="8" id="KW-0227">DNA damage</keyword>
<dbReference type="AlphaFoldDB" id="A0A1D3CW94"/>
<keyword evidence="7" id="KW-0547">Nucleotide-binding</keyword>
<dbReference type="InterPro" id="IPR000977">
    <property type="entry name" value="DNA_ligase_ATP-dep"/>
</dbReference>
<dbReference type="GO" id="GO:0006310">
    <property type="term" value="P:DNA recombination"/>
    <property type="evidence" value="ECO:0007669"/>
    <property type="project" value="UniProtKB-KW"/>
</dbReference>
<evidence type="ECO:0000256" key="14">
    <source>
        <dbReference type="ARBA" id="ARBA00034003"/>
    </source>
</evidence>
<evidence type="ECO:0000256" key="15">
    <source>
        <dbReference type="ARBA" id="ARBA00041131"/>
    </source>
</evidence>
<evidence type="ECO:0000256" key="10">
    <source>
        <dbReference type="ARBA" id="ARBA00023172"/>
    </source>
</evidence>
<dbReference type="GO" id="GO:0005739">
    <property type="term" value="C:mitochondrion"/>
    <property type="evidence" value="ECO:0007669"/>
    <property type="project" value="TreeGrafter"/>
</dbReference>
<protein>
    <recommendedName>
        <fullName evidence="15">DNA ligase 1</fullName>
        <ecNumber evidence="3">6.5.1.1</ecNumber>
    </recommendedName>
    <alternativeName>
        <fullName evidence="16">DNA ligase I</fullName>
    </alternativeName>
</protein>
<dbReference type="Gene3D" id="1.10.3260.10">
    <property type="entry name" value="DNA ligase, ATP-dependent, N-terminal domain"/>
    <property type="match status" value="1"/>
</dbReference>
<gene>
    <name evidence="21" type="ORF">cyc_02025</name>
</gene>
<evidence type="ECO:0000256" key="7">
    <source>
        <dbReference type="ARBA" id="ARBA00022741"/>
    </source>
</evidence>
<dbReference type="InterPro" id="IPR016059">
    <property type="entry name" value="DNA_ligase_ATP-dep_CS"/>
</dbReference>
<dbReference type="FunFam" id="2.40.50.140:FF:000062">
    <property type="entry name" value="DNA ligase"/>
    <property type="match status" value="1"/>
</dbReference>
<evidence type="ECO:0000256" key="11">
    <source>
        <dbReference type="ARBA" id="ARBA00023204"/>
    </source>
</evidence>
<evidence type="ECO:0000256" key="12">
    <source>
        <dbReference type="ARBA" id="ARBA00023242"/>
    </source>
</evidence>
<dbReference type="InterPro" id="IPR036599">
    <property type="entry name" value="DNA_ligase_N_sf"/>
</dbReference>
<dbReference type="GO" id="GO:0051301">
    <property type="term" value="P:cell division"/>
    <property type="evidence" value="ECO:0007669"/>
    <property type="project" value="UniProtKB-KW"/>
</dbReference>
<reference evidence="21 22" key="1">
    <citation type="journal article" date="2016" name="BMC Genomics">
        <title>Comparative genomics reveals Cyclospora cayetanensis possesses coccidia-like metabolism and invasion components but unique surface antigens.</title>
        <authorList>
            <person name="Liu S."/>
            <person name="Wang L."/>
            <person name="Zheng H."/>
            <person name="Xu Z."/>
            <person name="Roellig D.M."/>
            <person name="Li N."/>
            <person name="Frace M.A."/>
            <person name="Tang K."/>
            <person name="Arrowood M.J."/>
            <person name="Moss D.M."/>
            <person name="Zhang L."/>
            <person name="Feng Y."/>
            <person name="Xiao L."/>
        </authorList>
    </citation>
    <scope>NUCLEOTIDE SEQUENCE [LARGE SCALE GENOMIC DNA]</scope>
    <source>
        <strain evidence="21 22">CHN_HEN01</strain>
    </source>
</reference>
<feature type="transmembrane region" description="Helical" evidence="19">
    <location>
        <begin position="353"/>
        <end position="375"/>
    </location>
</feature>
<evidence type="ECO:0000256" key="5">
    <source>
        <dbReference type="ARBA" id="ARBA00022618"/>
    </source>
</evidence>
<dbReference type="GO" id="GO:0006281">
    <property type="term" value="P:DNA repair"/>
    <property type="evidence" value="ECO:0007669"/>
    <property type="project" value="UniProtKB-KW"/>
</dbReference>
<feature type="transmembrane region" description="Helical" evidence="19">
    <location>
        <begin position="311"/>
        <end position="333"/>
    </location>
</feature>
<evidence type="ECO:0000259" key="20">
    <source>
        <dbReference type="PROSITE" id="PS50160"/>
    </source>
</evidence>
<dbReference type="Pfam" id="PF01068">
    <property type="entry name" value="DNA_ligase_A_M"/>
    <property type="match status" value="1"/>
</dbReference>
<feature type="region of interest" description="Disordered" evidence="18">
    <location>
        <begin position="38"/>
        <end position="185"/>
    </location>
</feature>
<comment type="subcellular location">
    <subcellularLocation>
        <location evidence="1">Nucleus</location>
    </subcellularLocation>
</comment>
<keyword evidence="19" id="KW-1133">Transmembrane helix</keyword>
<dbReference type="NCBIfam" id="TIGR00574">
    <property type="entry name" value="dnl1"/>
    <property type="match status" value="1"/>
</dbReference>
<dbReference type="GO" id="GO:0003677">
    <property type="term" value="F:DNA binding"/>
    <property type="evidence" value="ECO:0007669"/>
    <property type="project" value="InterPro"/>
</dbReference>
<keyword evidence="10" id="KW-0233">DNA recombination</keyword>
<keyword evidence="6" id="KW-0235">DNA replication</keyword>
<organism evidence="21 22">
    <name type="scientific">Cyclospora cayetanensis</name>
    <dbReference type="NCBI Taxonomy" id="88456"/>
    <lineage>
        <taxon>Eukaryota</taxon>
        <taxon>Sar</taxon>
        <taxon>Alveolata</taxon>
        <taxon>Apicomplexa</taxon>
        <taxon>Conoidasida</taxon>
        <taxon>Coccidia</taxon>
        <taxon>Eucoccidiorida</taxon>
        <taxon>Eimeriorina</taxon>
        <taxon>Eimeriidae</taxon>
        <taxon>Cyclospora</taxon>
    </lineage>
</organism>
<keyword evidence="11" id="KW-0234">DNA repair</keyword>
<sequence length="1011" mass="108866">MGRARRAAPTQPFCIPGRGVPACASLHFVCCSSFFSKKSPAATTPAQEASRKRPLPASEQEKQLQGYQTHPEQPQDEAAVLKKARATDAPEGRRTKRHDLEQQQQDEGAEAALFDEGEGEGDQATASEQARAAAASAVSLSASAVNTAGSPAAAAAAGDGAEAAAPSKAMQATPKSKGKNLNATKAAASAPAAKAAASAPAAKAAATAEDTDGEASSISEDEDFEDIDEDEDASTEGKKTKGSLFACRVTHPSADIASAEFDPALFDVKANSDACGNLYFSVLSDALKRVEELKNSGAGSAKKQALILTNLFRIIIFSCPQVCGVAAVFPLAADFALSGKQLGSLLQGWWGGMVAIIGVVSGVLVSLGAAAYFCLNRVAADFLNVETGVGDALVLRAMADTYGASEANLKKELRRLEDLGLVAEHLNSRVRTLAPPCRLSIHRVFSRMQQIATCNGKAAQMRKKGLIRELLVAAKGSEPRFITRFLQQRMRVGCGFASVYQVGCSSSGVQDALGASHASRGRRALCELPFLDLLLQQLLRGAAAETLSQLCPCTPGVPLLPMLARPTKGYAEVAVHLKDTQYTCEFNFGRQEKRAQTLPEDKGLRAAVATSPLKSTVSLAEKGEKEGSAINSAANSPLTVRLFSRSQEDVTDRFPDLSRLVLENLASSTQSCVLDAEVVAYDPEQNQLLPFQVLSTRRRKGVEVGEITVQVALFLFDCMHLNGVSALDKPLKERRELLHSAIHLSKNPRIQQAKHRETRDEGEFRQFLMDAIKSNCEGLMVKSLGVDAPYEPSRRCNSWLKVKKDYVEGLTDTVDLVPIGAFYGKGKRSGVFGAYLLAVYDSGAEVFQSTCKAGTGFSNEELQSHYERLKDHTICDKKPYFDCELEPDVWLDATEVWECAAADLSISPVHTASRYESSEGKGVSLRFPRFLRLREDKKPEQATTARELWCLYLNQFKHHDDPKDLLEPAAPEASVESTREAQPVPVEVVEDAIEGATDEAGKTEENSSRVD</sequence>
<dbReference type="GO" id="GO:0006273">
    <property type="term" value="P:lagging strand elongation"/>
    <property type="evidence" value="ECO:0007669"/>
    <property type="project" value="TreeGrafter"/>
</dbReference>
<dbReference type="PROSITE" id="PS50160">
    <property type="entry name" value="DNA_LIGASE_A3"/>
    <property type="match status" value="1"/>
</dbReference>
<name>A0A1D3CW94_9EIME</name>
<evidence type="ECO:0000256" key="2">
    <source>
        <dbReference type="ARBA" id="ARBA00007572"/>
    </source>
</evidence>
<keyword evidence="4 21" id="KW-0436">Ligase</keyword>
<evidence type="ECO:0000256" key="9">
    <source>
        <dbReference type="ARBA" id="ARBA00022840"/>
    </source>
</evidence>
<evidence type="ECO:0000313" key="21">
    <source>
        <dbReference type="EMBL" id="OEH75471.1"/>
    </source>
</evidence>
<evidence type="ECO:0000256" key="1">
    <source>
        <dbReference type="ARBA" id="ARBA00004123"/>
    </source>
</evidence>
<dbReference type="SUPFAM" id="SSF50249">
    <property type="entry name" value="Nucleic acid-binding proteins"/>
    <property type="match status" value="1"/>
</dbReference>
<accession>A0A1D3CW94</accession>
<dbReference type="Gene3D" id="2.40.50.140">
    <property type="entry name" value="Nucleic acid-binding proteins"/>
    <property type="match status" value="1"/>
</dbReference>
<keyword evidence="12" id="KW-0539">Nucleus</keyword>
<feature type="compositionally biased region" description="Acidic residues" evidence="18">
    <location>
        <begin position="209"/>
        <end position="234"/>
    </location>
</feature>
<feature type="compositionally biased region" description="Polar residues" evidence="18">
    <location>
        <begin position="63"/>
        <end position="72"/>
    </location>
</feature>
<evidence type="ECO:0000313" key="22">
    <source>
        <dbReference type="Proteomes" id="UP000095192"/>
    </source>
</evidence>
<dbReference type="InterPro" id="IPR012309">
    <property type="entry name" value="DNA_ligase_ATP-dep_C"/>
</dbReference>
<comment type="caution">
    <text evidence="21">The sequence shown here is derived from an EMBL/GenBank/DDBJ whole genome shotgun (WGS) entry which is preliminary data.</text>
</comment>
<dbReference type="EC" id="6.5.1.1" evidence="3"/>
<dbReference type="GO" id="GO:0005634">
    <property type="term" value="C:nucleus"/>
    <property type="evidence" value="ECO:0007669"/>
    <property type="project" value="UniProtKB-SubCell"/>
</dbReference>
<dbReference type="SUPFAM" id="SSF117018">
    <property type="entry name" value="ATP-dependent DNA ligase DNA-binding domain"/>
    <property type="match status" value="1"/>
</dbReference>
<feature type="region of interest" description="Disordered" evidence="18">
    <location>
        <begin position="201"/>
        <end position="238"/>
    </location>
</feature>
<dbReference type="InterPro" id="IPR050191">
    <property type="entry name" value="ATP-dep_DNA_ligase"/>
</dbReference>
<feature type="compositionally biased region" description="Acidic residues" evidence="18">
    <location>
        <begin position="988"/>
        <end position="997"/>
    </location>
</feature>
<dbReference type="PANTHER" id="PTHR45674:SF4">
    <property type="entry name" value="DNA LIGASE 1"/>
    <property type="match status" value="1"/>
</dbReference>
<dbReference type="PROSITE" id="PS00333">
    <property type="entry name" value="DNA_LIGASE_A2"/>
    <property type="match status" value="1"/>
</dbReference>
<dbReference type="EMBL" id="JROU02001717">
    <property type="protein sequence ID" value="OEH75471.1"/>
    <property type="molecule type" value="Genomic_DNA"/>
</dbReference>
<dbReference type="Gene3D" id="3.30.470.30">
    <property type="entry name" value="DNA ligase/mRNA capping enzyme"/>
    <property type="match status" value="1"/>
</dbReference>
<evidence type="ECO:0000256" key="13">
    <source>
        <dbReference type="ARBA" id="ARBA00023306"/>
    </source>
</evidence>
<comment type="catalytic activity">
    <reaction evidence="14">
        <text>ATP + (deoxyribonucleotide)n-3'-hydroxyl + 5'-phospho-(deoxyribonucleotide)m = (deoxyribonucleotide)n+m + AMP + diphosphate.</text>
        <dbReference type="EC" id="6.5.1.1"/>
    </reaction>
</comment>
<feature type="compositionally biased region" description="Basic and acidic residues" evidence="18">
    <location>
        <begin position="999"/>
        <end position="1011"/>
    </location>
</feature>
<dbReference type="InParanoid" id="A0A1D3CW94"/>
<dbReference type="Proteomes" id="UP000095192">
    <property type="component" value="Unassembled WGS sequence"/>
</dbReference>
<keyword evidence="22" id="KW-1185">Reference proteome</keyword>
<dbReference type="Pfam" id="PF04675">
    <property type="entry name" value="DNA_ligase_A_N"/>
    <property type="match status" value="1"/>
</dbReference>
<evidence type="ECO:0000256" key="17">
    <source>
        <dbReference type="RuleBase" id="RU004196"/>
    </source>
</evidence>
<feature type="compositionally biased region" description="Acidic residues" evidence="18">
    <location>
        <begin position="107"/>
        <end position="121"/>
    </location>
</feature>
<keyword evidence="19" id="KW-0812">Transmembrane</keyword>
<dbReference type="CDD" id="cd07969">
    <property type="entry name" value="OBF_DNA_ligase_I"/>
    <property type="match status" value="1"/>
</dbReference>
<dbReference type="VEuPathDB" id="ToxoDB:cyc_02025"/>
<dbReference type="CDD" id="cd07900">
    <property type="entry name" value="Adenylation_DNA_ligase_I_Euk"/>
    <property type="match status" value="1"/>
</dbReference>
<comment type="similarity">
    <text evidence="2 17">Belongs to the ATP-dependent DNA ligase family.</text>
</comment>
<dbReference type="GO" id="GO:0071897">
    <property type="term" value="P:DNA biosynthetic process"/>
    <property type="evidence" value="ECO:0007669"/>
    <property type="project" value="InterPro"/>
</dbReference>
<evidence type="ECO:0000256" key="8">
    <source>
        <dbReference type="ARBA" id="ARBA00022763"/>
    </source>
</evidence>
<dbReference type="FunCoup" id="A0A1D3CW94">
    <property type="interactions" value="275"/>
</dbReference>
<dbReference type="GO" id="GO:0003910">
    <property type="term" value="F:DNA ligase (ATP) activity"/>
    <property type="evidence" value="ECO:0007669"/>
    <property type="project" value="UniProtKB-EC"/>
</dbReference>
<evidence type="ECO:0000256" key="3">
    <source>
        <dbReference type="ARBA" id="ARBA00012727"/>
    </source>
</evidence>
<dbReference type="PANTHER" id="PTHR45674">
    <property type="entry name" value="DNA LIGASE 1/3 FAMILY MEMBER"/>
    <property type="match status" value="1"/>
</dbReference>
<evidence type="ECO:0000256" key="6">
    <source>
        <dbReference type="ARBA" id="ARBA00022705"/>
    </source>
</evidence>
<proteinExistence type="inferred from homology"/>
<keyword evidence="9" id="KW-0067">ATP-binding</keyword>
<keyword evidence="13" id="KW-0131">Cell cycle</keyword>
<dbReference type="InterPro" id="IPR012310">
    <property type="entry name" value="DNA_ligase_ATP-dep_cent"/>
</dbReference>
<evidence type="ECO:0000256" key="19">
    <source>
        <dbReference type="SAM" id="Phobius"/>
    </source>
</evidence>
<dbReference type="InterPro" id="IPR012340">
    <property type="entry name" value="NA-bd_OB-fold"/>
</dbReference>
<evidence type="ECO:0000256" key="16">
    <source>
        <dbReference type="ARBA" id="ARBA00041666"/>
    </source>
</evidence>
<dbReference type="InterPro" id="IPR012308">
    <property type="entry name" value="DNA_ligase_ATP-dep_N"/>
</dbReference>
<dbReference type="SUPFAM" id="SSF56091">
    <property type="entry name" value="DNA ligase/mRNA capping enzyme, catalytic domain"/>
    <property type="match status" value="1"/>
</dbReference>
<dbReference type="VEuPathDB" id="ToxoDB:LOC34618935"/>
<feature type="domain" description="ATP-dependent DNA ligase family profile" evidence="20">
    <location>
        <begin position="704"/>
        <end position="841"/>
    </location>
</feature>
<evidence type="ECO:0000256" key="4">
    <source>
        <dbReference type="ARBA" id="ARBA00022598"/>
    </source>
</evidence>
<dbReference type="Gene3D" id="3.30.1490.70">
    <property type="match status" value="1"/>
</dbReference>
<feature type="compositionally biased region" description="Low complexity" evidence="18">
    <location>
        <begin position="124"/>
        <end position="169"/>
    </location>
</feature>
<keyword evidence="5" id="KW-0132">Cell division</keyword>
<dbReference type="Pfam" id="PF04679">
    <property type="entry name" value="DNA_ligase_A_C"/>
    <property type="match status" value="1"/>
</dbReference>
<feature type="compositionally biased region" description="Basic and acidic residues" evidence="18">
    <location>
        <begin position="85"/>
        <end position="101"/>
    </location>
</feature>
<dbReference type="GO" id="GO:0005524">
    <property type="term" value="F:ATP binding"/>
    <property type="evidence" value="ECO:0007669"/>
    <property type="project" value="UniProtKB-KW"/>
</dbReference>
<evidence type="ECO:0000256" key="18">
    <source>
        <dbReference type="SAM" id="MobiDB-lite"/>
    </source>
</evidence>
<dbReference type="FunFam" id="3.30.470.30:FF:000002">
    <property type="entry name" value="DNA ligase"/>
    <property type="match status" value="1"/>
</dbReference>